<evidence type="ECO:0000256" key="1">
    <source>
        <dbReference type="SAM" id="MobiDB-lite"/>
    </source>
</evidence>
<dbReference type="AlphaFoldDB" id="A0AAV5ET76"/>
<dbReference type="InterPro" id="IPR049198">
    <property type="entry name" value="DUF6865"/>
</dbReference>
<name>A0AAV5ET76_ELECO</name>
<evidence type="ECO:0000313" key="2">
    <source>
        <dbReference type="EMBL" id="GJN26593.1"/>
    </source>
</evidence>
<comment type="caution">
    <text evidence="2">The sequence shown here is derived from an EMBL/GenBank/DDBJ whole genome shotgun (WGS) entry which is preliminary data.</text>
</comment>
<sequence length="82" mass="8316">MASPAAAPAEFTQQDAARQSLIAISSQSPPESGSPIRSPDGGMADAHHAAADDKYRTKLISISNQSPDARSTPCPAASNPAA</sequence>
<dbReference type="Proteomes" id="UP001054889">
    <property type="component" value="Unassembled WGS sequence"/>
</dbReference>
<gene>
    <name evidence="2" type="primary">gb14537</name>
    <name evidence="2" type="ORF">PR202_gb14537</name>
</gene>
<protein>
    <submittedName>
        <fullName evidence="2">Uncharacterized protein</fullName>
    </submittedName>
</protein>
<dbReference type="Pfam" id="PF21737">
    <property type="entry name" value="DUF6865"/>
    <property type="match status" value="1"/>
</dbReference>
<reference evidence="2" key="1">
    <citation type="journal article" date="2018" name="DNA Res.">
        <title>Multiple hybrid de novo genome assembly of finger millet, an orphan allotetraploid crop.</title>
        <authorList>
            <person name="Hatakeyama M."/>
            <person name="Aluri S."/>
            <person name="Balachadran M.T."/>
            <person name="Sivarajan S.R."/>
            <person name="Patrignani A."/>
            <person name="Gruter S."/>
            <person name="Poveda L."/>
            <person name="Shimizu-Inatsugi R."/>
            <person name="Baeten J."/>
            <person name="Francoijs K.J."/>
            <person name="Nataraja K.N."/>
            <person name="Reddy Y.A.N."/>
            <person name="Phadnis S."/>
            <person name="Ravikumar R.L."/>
            <person name="Schlapbach R."/>
            <person name="Sreeman S.M."/>
            <person name="Shimizu K.K."/>
        </authorList>
    </citation>
    <scope>NUCLEOTIDE SEQUENCE</scope>
</reference>
<evidence type="ECO:0000313" key="3">
    <source>
        <dbReference type="Proteomes" id="UP001054889"/>
    </source>
</evidence>
<dbReference type="PANTHER" id="PTHR35282">
    <property type="entry name" value="F5D14.24 PROTEIN"/>
    <property type="match status" value="1"/>
</dbReference>
<feature type="compositionally biased region" description="Polar residues" evidence="1">
    <location>
        <begin position="11"/>
        <end position="31"/>
    </location>
</feature>
<dbReference type="EMBL" id="BQKI01000079">
    <property type="protein sequence ID" value="GJN26593.1"/>
    <property type="molecule type" value="Genomic_DNA"/>
</dbReference>
<dbReference type="PANTHER" id="PTHR35282:SF8">
    <property type="entry name" value="SMP DOMAIN-CONTAINING PROTEIN"/>
    <property type="match status" value="1"/>
</dbReference>
<feature type="compositionally biased region" description="Basic and acidic residues" evidence="1">
    <location>
        <begin position="45"/>
        <end position="56"/>
    </location>
</feature>
<feature type="region of interest" description="Disordered" evidence="1">
    <location>
        <begin position="1"/>
        <end position="82"/>
    </location>
</feature>
<accession>A0AAV5ET76</accession>
<organism evidence="2 3">
    <name type="scientific">Eleusine coracana subsp. coracana</name>
    <dbReference type="NCBI Taxonomy" id="191504"/>
    <lineage>
        <taxon>Eukaryota</taxon>
        <taxon>Viridiplantae</taxon>
        <taxon>Streptophyta</taxon>
        <taxon>Embryophyta</taxon>
        <taxon>Tracheophyta</taxon>
        <taxon>Spermatophyta</taxon>
        <taxon>Magnoliopsida</taxon>
        <taxon>Liliopsida</taxon>
        <taxon>Poales</taxon>
        <taxon>Poaceae</taxon>
        <taxon>PACMAD clade</taxon>
        <taxon>Chloridoideae</taxon>
        <taxon>Cynodonteae</taxon>
        <taxon>Eleusininae</taxon>
        <taxon>Eleusine</taxon>
    </lineage>
</organism>
<proteinExistence type="predicted"/>
<keyword evidence="3" id="KW-1185">Reference proteome</keyword>
<feature type="compositionally biased region" description="Polar residues" evidence="1">
    <location>
        <begin position="60"/>
        <end position="69"/>
    </location>
</feature>
<reference evidence="2" key="2">
    <citation type="submission" date="2021-12" db="EMBL/GenBank/DDBJ databases">
        <title>Resequencing data analysis of finger millet.</title>
        <authorList>
            <person name="Hatakeyama M."/>
            <person name="Aluri S."/>
            <person name="Balachadran M.T."/>
            <person name="Sivarajan S.R."/>
            <person name="Poveda L."/>
            <person name="Shimizu-Inatsugi R."/>
            <person name="Schlapbach R."/>
            <person name="Sreeman S.M."/>
            <person name="Shimizu K.K."/>
        </authorList>
    </citation>
    <scope>NUCLEOTIDE SEQUENCE</scope>
</reference>